<dbReference type="AlphaFoldDB" id="A0A1B3Z9J3"/>
<dbReference type="EMBL" id="CP014168">
    <property type="protein sequence ID" value="AOH84089.1"/>
    <property type="molecule type" value="Genomic_DNA"/>
</dbReference>
<dbReference type="GO" id="GO:0000156">
    <property type="term" value="F:phosphorelay response regulator activity"/>
    <property type="evidence" value="ECO:0007669"/>
    <property type="project" value="TreeGrafter"/>
</dbReference>
<dbReference type="Gene3D" id="3.40.50.2300">
    <property type="match status" value="1"/>
</dbReference>
<sequence>MRLLIAESDSAAATLLARDLAELGHACEVVGDGRAALAQATESRFDAILLECLLPFVDGVAVTALLRDRGIDLPIMMVSALDDLDQRLIALEAGADDYLVKPAAPAEIDARLRVILRRGASTRKSGVMWAGDIEVNEIKRSATRAGRAIKVQNIEFRILCELVRNVNTVVTRQMLYEAVWNYESAPKTNVVESHMTRLRNHLTQPGERDPIATIRGAGYMLSDKD</sequence>
<dbReference type="SUPFAM" id="SSF52172">
    <property type="entry name" value="CheY-like"/>
    <property type="match status" value="1"/>
</dbReference>
<dbReference type="Gene3D" id="1.10.10.10">
    <property type="entry name" value="Winged helix-like DNA-binding domain superfamily/Winged helix DNA-binding domain"/>
    <property type="match status" value="1"/>
</dbReference>
<dbReference type="InterPro" id="IPR039420">
    <property type="entry name" value="WalR-like"/>
</dbReference>
<comment type="caution">
    <text evidence="2">Lacks conserved residue(s) required for the propagation of feature annotation.</text>
</comment>
<feature type="domain" description="OmpR/PhoB-type" evidence="5">
    <location>
        <begin position="125"/>
        <end position="223"/>
    </location>
</feature>
<dbReference type="InterPro" id="IPR036388">
    <property type="entry name" value="WH-like_DNA-bd_sf"/>
</dbReference>
<evidence type="ECO:0000313" key="6">
    <source>
        <dbReference type="EMBL" id="AOH84089.1"/>
    </source>
</evidence>
<gene>
    <name evidence="6" type="ORF">AWL63_09020</name>
</gene>
<dbReference type="GO" id="GO:0006355">
    <property type="term" value="P:regulation of DNA-templated transcription"/>
    <property type="evidence" value="ECO:0007669"/>
    <property type="project" value="InterPro"/>
</dbReference>
<dbReference type="CDD" id="cd17574">
    <property type="entry name" value="REC_OmpR"/>
    <property type="match status" value="1"/>
</dbReference>
<feature type="DNA-binding region" description="OmpR/PhoB-type" evidence="3">
    <location>
        <begin position="125"/>
        <end position="223"/>
    </location>
</feature>
<evidence type="ECO:0000256" key="3">
    <source>
        <dbReference type="PROSITE-ProRule" id="PRU01091"/>
    </source>
</evidence>
<dbReference type="KEGG" id="span:AWL63_09020"/>
<dbReference type="STRING" id="1560345.AWL63_09020"/>
<keyword evidence="7" id="KW-1185">Reference proteome</keyword>
<dbReference type="RefSeq" id="WP_069204657.1">
    <property type="nucleotide sequence ID" value="NZ_CP014168.1"/>
</dbReference>
<dbReference type="GO" id="GO:0032993">
    <property type="term" value="C:protein-DNA complex"/>
    <property type="evidence" value="ECO:0007669"/>
    <property type="project" value="TreeGrafter"/>
</dbReference>
<organism evidence="6 7">
    <name type="scientific">Sphingomonas panacis</name>
    <dbReference type="NCBI Taxonomy" id="1560345"/>
    <lineage>
        <taxon>Bacteria</taxon>
        <taxon>Pseudomonadati</taxon>
        <taxon>Pseudomonadota</taxon>
        <taxon>Alphaproteobacteria</taxon>
        <taxon>Sphingomonadales</taxon>
        <taxon>Sphingomonadaceae</taxon>
        <taxon>Sphingomonas</taxon>
    </lineage>
</organism>
<dbReference type="SMART" id="SM00862">
    <property type="entry name" value="Trans_reg_C"/>
    <property type="match status" value="1"/>
</dbReference>
<dbReference type="PROSITE" id="PS50110">
    <property type="entry name" value="RESPONSE_REGULATORY"/>
    <property type="match status" value="1"/>
</dbReference>
<dbReference type="PROSITE" id="PS51755">
    <property type="entry name" value="OMPR_PHOB"/>
    <property type="match status" value="1"/>
</dbReference>
<feature type="domain" description="Response regulatory" evidence="4">
    <location>
        <begin position="2"/>
        <end position="116"/>
    </location>
</feature>
<dbReference type="SMART" id="SM00448">
    <property type="entry name" value="REC"/>
    <property type="match status" value="1"/>
</dbReference>
<dbReference type="Proteomes" id="UP000094256">
    <property type="component" value="Chromosome"/>
</dbReference>
<evidence type="ECO:0000256" key="2">
    <source>
        <dbReference type="PROSITE-ProRule" id="PRU00169"/>
    </source>
</evidence>
<evidence type="ECO:0000256" key="1">
    <source>
        <dbReference type="ARBA" id="ARBA00023125"/>
    </source>
</evidence>
<proteinExistence type="predicted"/>
<evidence type="ECO:0000259" key="5">
    <source>
        <dbReference type="PROSITE" id="PS51755"/>
    </source>
</evidence>
<accession>A0A1B3Z9J3</accession>
<evidence type="ECO:0000313" key="7">
    <source>
        <dbReference type="Proteomes" id="UP000094256"/>
    </source>
</evidence>
<protein>
    <submittedName>
        <fullName evidence="6">XRE family transcriptional regulator</fullName>
    </submittedName>
</protein>
<dbReference type="CDD" id="cd00383">
    <property type="entry name" value="trans_reg_C"/>
    <property type="match status" value="1"/>
</dbReference>
<dbReference type="InterPro" id="IPR016032">
    <property type="entry name" value="Sig_transdc_resp-reg_C-effctor"/>
</dbReference>
<dbReference type="SUPFAM" id="SSF46894">
    <property type="entry name" value="C-terminal effector domain of the bipartite response regulators"/>
    <property type="match status" value="1"/>
</dbReference>
<dbReference type="InterPro" id="IPR001867">
    <property type="entry name" value="OmpR/PhoB-type_DNA-bd"/>
</dbReference>
<dbReference type="PANTHER" id="PTHR48111">
    <property type="entry name" value="REGULATOR OF RPOS"/>
    <property type="match status" value="1"/>
</dbReference>
<name>A0A1B3Z9J3_9SPHN</name>
<dbReference type="GO" id="GO:0005829">
    <property type="term" value="C:cytosol"/>
    <property type="evidence" value="ECO:0007669"/>
    <property type="project" value="TreeGrafter"/>
</dbReference>
<dbReference type="PANTHER" id="PTHR48111:SF76">
    <property type="entry name" value="TWO-COMPONENT RESPONSE REGULATOR"/>
    <property type="match status" value="1"/>
</dbReference>
<dbReference type="OrthoDB" id="9802426at2"/>
<reference evidence="6 7" key="1">
    <citation type="submission" date="2016-01" db="EMBL/GenBank/DDBJ databases">
        <title>Complete genome and mega plasmid sequence of Sphingomonas panacis DCY99 elicits systemic resistance in rice to Xanthomonas oryzae.</title>
        <authorList>
            <person name="Kim Y.J."/>
            <person name="Yang D.C."/>
            <person name="Sing P."/>
        </authorList>
    </citation>
    <scope>NUCLEOTIDE SEQUENCE [LARGE SCALE GENOMIC DNA]</scope>
    <source>
        <strain evidence="6 7">DCY99</strain>
    </source>
</reference>
<dbReference type="Pfam" id="PF00486">
    <property type="entry name" value="Trans_reg_C"/>
    <property type="match status" value="1"/>
</dbReference>
<keyword evidence="1 3" id="KW-0238">DNA-binding</keyword>
<evidence type="ECO:0000259" key="4">
    <source>
        <dbReference type="PROSITE" id="PS50110"/>
    </source>
</evidence>
<dbReference type="Pfam" id="PF00072">
    <property type="entry name" value="Response_reg"/>
    <property type="match status" value="1"/>
</dbReference>
<dbReference type="GO" id="GO:0000976">
    <property type="term" value="F:transcription cis-regulatory region binding"/>
    <property type="evidence" value="ECO:0007669"/>
    <property type="project" value="TreeGrafter"/>
</dbReference>
<dbReference type="InterPro" id="IPR011006">
    <property type="entry name" value="CheY-like_superfamily"/>
</dbReference>
<dbReference type="InterPro" id="IPR001789">
    <property type="entry name" value="Sig_transdc_resp-reg_receiver"/>
</dbReference>